<keyword evidence="6" id="KW-0805">Transcription regulation</keyword>
<keyword evidence="5" id="KW-0862">Zinc</keyword>
<dbReference type="GO" id="GO:0070860">
    <property type="term" value="C:RNA polymerase I core factor complex"/>
    <property type="evidence" value="ECO:0007669"/>
    <property type="project" value="InterPro"/>
</dbReference>
<evidence type="ECO:0000256" key="9">
    <source>
        <dbReference type="ARBA" id="ARBA00023242"/>
    </source>
</evidence>
<organism evidence="13 14">
    <name type="scientific">Malassezia restricta (strain ATCC 96810 / NBRC 103918 / CBS 7877)</name>
    <name type="common">Seborrheic dermatitis infection agent</name>
    <dbReference type="NCBI Taxonomy" id="425264"/>
    <lineage>
        <taxon>Eukaryota</taxon>
        <taxon>Fungi</taxon>
        <taxon>Dikarya</taxon>
        <taxon>Basidiomycota</taxon>
        <taxon>Ustilaginomycotina</taxon>
        <taxon>Malasseziomycetes</taxon>
        <taxon>Malasseziales</taxon>
        <taxon>Malasseziaceae</taxon>
        <taxon>Malassezia</taxon>
    </lineage>
</organism>
<evidence type="ECO:0000256" key="10">
    <source>
        <dbReference type="SAM" id="MobiDB-lite"/>
    </source>
</evidence>
<dbReference type="GO" id="GO:0001164">
    <property type="term" value="F:RNA polymerase I core promoter sequence-specific DNA binding"/>
    <property type="evidence" value="ECO:0007669"/>
    <property type="project" value="InterPro"/>
</dbReference>
<comment type="subcellular location">
    <subcellularLocation>
        <location evidence="1">Nucleus</location>
        <location evidence="1">Nucleolus</location>
    </subcellularLocation>
</comment>
<sequence length="614" mass="70232">MSQQRRVCAVCGSRRFRLIASQLVCDAGHIQRDFRIEAAHDDDGFDTQITTRTRSLNRASQRDSERAEKRQRAHEQRRKIHGRTMYVIPGSFEHFSLSDPDAARLHGPRVMFAIVQAYQLILRKQIEALRKYMGDDCPCMLEAYARDFWAMHVSNHHIPAAPLEAARDAAERRERDVRRIKPECHDSARRGRQRYQDESDVTWRLEPVTLKSTLAIVFLACVMCRVPITLGDMRKHVIMRTLPYLNAIRYLPTSLTDSLSLSDLQFGGLDTNHVPSVMELHRRVVDISSVLQKQCGVMWPEMNAAPVLSRYVHAFMLPSTLYVMSKALLTMLRIDMHVRGAATLTPNAAARAREAQHDKEWLSASCAFSRNTLVPRCVMLMAVLIVAIKLRYGLDGMERQEVSTTVQGRQIYSGAPRQAEWLDAVCALHDTSHSTSSFAPWDTSVDVLTLSEEDMDTYLDFVEDMYLPTHIPASLPLRRRDDVDDLIPCEPPARRERGDWLAYARYMEAQHAERRKQFEAELYAGEPTTECETDIAPGEAYALHTHDPGGTMSRDMHRVLETGMRIVGLDTHPLPTYQPSNTAWTRPHDQDVLLDCVMQLEEALVTTLMRRRRR</sequence>
<evidence type="ECO:0000259" key="11">
    <source>
        <dbReference type="Pfam" id="PF20644"/>
    </source>
</evidence>
<evidence type="ECO:0000256" key="3">
    <source>
        <dbReference type="ARBA" id="ARBA00022723"/>
    </source>
</evidence>
<dbReference type="PANTHER" id="PTHR31576:SF2">
    <property type="entry name" value="TATA BOX-BINDING PROTEIN-ASSOCIATED FACTOR RNA POLYMERASE I SUBUNIT B"/>
    <property type="match status" value="1"/>
</dbReference>
<protein>
    <submittedName>
        <fullName evidence="13">RNA polymerase I-specific transcription initiation factor rrn7</fullName>
    </submittedName>
</protein>
<dbReference type="Pfam" id="PF20644">
    <property type="entry name" value="Rrn7_cyclin_N"/>
    <property type="match status" value="1"/>
</dbReference>
<evidence type="ECO:0000256" key="8">
    <source>
        <dbReference type="ARBA" id="ARBA00023163"/>
    </source>
</evidence>
<evidence type="ECO:0000313" key="14">
    <source>
        <dbReference type="Proteomes" id="UP000269793"/>
    </source>
</evidence>
<gene>
    <name evidence="13" type="primary">rrn7</name>
    <name evidence="13" type="ORF">DNF11_1561</name>
</gene>
<evidence type="ECO:0000313" key="13">
    <source>
        <dbReference type="EMBL" id="AYO42511.1"/>
    </source>
</evidence>
<dbReference type="Pfam" id="PF20645">
    <property type="entry name" value="Rrn7_cyclin_C"/>
    <property type="match status" value="1"/>
</dbReference>
<feature type="compositionally biased region" description="Polar residues" evidence="10">
    <location>
        <begin position="47"/>
        <end position="59"/>
    </location>
</feature>
<name>A0A3G2S371_MALR7</name>
<feature type="compositionally biased region" description="Basic and acidic residues" evidence="10">
    <location>
        <begin position="60"/>
        <end position="74"/>
    </location>
</feature>
<dbReference type="InterPro" id="IPR033599">
    <property type="entry name" value="TAF1B/Rrn7"/>
</dbReference>
<keyword evidence="9" id="KW-0539">Nucleus</keyword>
<feature type="region of interest" description="Disordered" evidence="10">
    <location>
        <begin position="47"/>
        <end position="79"/>
    </location>
</feature>
<proteinExistence type="inferred from homology"/>
<keyword evidence="8" id="KW-0804">Transcription</keyword>
<dbReference type="GO" id="GO:0008270">
    <property type="term" value="F:zinc ion binding"/>
    <property type="evidence" value="ECO:0007669"/>
    <property type="project" value="UniProtKB-KW"/>
</dbReference>
<reference evidence="13 14" key="1">
    <citation type="submission" date="2018-10" db="EMBL/GenBank/DDBJ databases">
        <title>Complete genome sequence of Malassezia restricta CBS 7877.</title>
        <authorList>
            <person name="Morand S.C."/>
            <person name="Bertignac M."/>
            <person name="Iltis A."/>
            <person name="Kolder I."/>
            <person name="Pirovano W."/>
            <person name="Jourdain R."/>
            <person name="Clavaud C."/>
        </authorList>
    </citation>
    <scope>NUCLEOTIDE SEQUENCE [LARGE SCALE GENOMIC DNA]</scope>
    <source>
        <strain evidence="13 14">CBS 7877</strain>
    </source>
</reference>
<dbReference type="STRING" id="425264.A0A3G2S371"/>
<keyword evidence="13" id="KW-0648">Protein biosynthesis</keyword>
<dbReference type="PANTHER" id="PTHR31576">
    <property type="entry name" value="TATA BOX-BINDING PROTEIN-ASSOCIATED FACTOR RNA POLYMERASE I SUBUNIT B"/>
    <property type="match status" value="1"/>
</dbReference>
<dbReference type="OrthoDB" id="428577at2759"/>
<accession>A0A3G2S371</accession>
<dbReference type="EMBL" id="CP033150">
    <property type="protein sequence ID" value="AYO42511.1"/>
    <property type="molecule type" value="Genomic_DNA"/>
</dbReference>
<dbReference type="AlphaFoldDB" id="A0A3G2S371"/>
<dbReference type="GO" id="GO:0042790">
    <property type="term" value="P:nucleolar large rRNA transcription by RNA polymerase I"/>
    <property type="evidence" value="ECO:0007669"/>
    <property type="project" value="TreeGrafter"/>
</dbReference>
<evidence type="ECO:0000256" key="6">
    <source>
        <dbReference type="ARBA" id="ARBA00023015"/>
    </source>
</evidence>
<dbReference type="InterPro" id="IPR048538">
    <property type="entry name" value="Rrn7_cyclin_C"/>
</dbReference>
<feature type="domain" description="Rrn7/TAF1B C-terminal cyclin" evidence="12">
    <location>
        <begin position="273"/>
        <end position="463"/>
    </location>
</feature>
<keyword evidence="4" id="KW-0863">Zinc-finger</keyword>
<dbReference type="Proteomes" id="UP000269793">
    <property type="component" value="Chromosome III"/>
</dbReference>
<dbReference type="InterPro" id="IPR048540">
    <property type="entry name" value="Rrn7_cyclin_N"/>
</dbReference>
<keyword evidence="14" id="KW-1185">Reference proteome</keyword>
<evidence type="ECO:0000259" key="12">
    <source>
        <dbReference type="Pfam" id="PF20645"/>
    </source>
</evidence>
<evidence type="ECO:0000256" key="5">
    <source>
        <dbReference type="ARBA" id="ARBA00022833"/>
    </source>
</evidence>
<comment type="similarity">
    <text evidence="2">Belongs to the RRN7/TAF1B family.</text>
</comment>
<evidence type="ECO:0000256" key="4">
    <source>
        <dbReference type="ARBA" id="ARBA00022771"/>
    </source>
</evidence>
<evidence type="ECO:0000256" key="7">
    <source>
        <dbReference type="ARBA" id="ARBA00023125"/>
    </source>
</evidence>
<keyword evidence="7" id="KW-0238">DNA-binding</keyword>
<keyword evidence="13" id="KW-0396">Initiation factor</keyword>
<evidence type="ECO:0000256" key="2">
    <source>
        <dbReference type="ARBA" id="ARBA00006899"/>
    </source>
</evidence>
<dbReference type="GO" id="GO:0003743">
    <property type="term" value="F:translation initiation factor activity"/>
    <property type="evidence" value="ECO:0007669"/>
    <property type="project" value="UniProtKB-KW"/>
</dbReference>
<dbReference type="VEuPathDB" id="FungiDB:DNF11_1561"/>
<feature type="domain" description="Rrn7/TAF1B N-terminal cyclin" evidence="11">
    <location>
        <begin position="118"/>
        <end position="253"/>
    </location>
</feature>
<evidence type="ECO:0000256" key="1">
    <source>
        <dbReference type="ARBA" id="ARBA00004604"/>
    </source>
</evidence>
<keyword evidence="3" id="KW-0479">Metal-binding</keyword>